<proteinExistence type="predicted"/>
<reference evidence="2 3" key="1">
    <citation type="submission" date="2023-06" db="EMBL/GenBank/DDBJ databases">
        <authorList>
            <person name="Oyuntsetseg B."/>
            <person name="Kim S.B."/>
        </authorList>
    </citation>
    <scope>NUCLEOTIDE SEQUENCE [LARGE SCALE GENOMIC DNA]</scope>
    <source>
        <strain evidence="2 3">4-36</strain>
    </source>
</reference>
<evidence type="ECO:0000313" key="3">
    <source>
        <dbReference type="Proteomes" id="UP001239397"/>
    </source>
</evidence>
<evidence type="ECO:0000259" key="1">
    <source>
        <dbReference type="Pfam" id="PF06974"/>
    </source>
</evidence>
<dbReference type="Proteomes" id="UP001239397">
    <property type="component" value="Chromosome"/>
</dbReference>
<accession>A0A9Y2JX05</accession>
<dbReference type="Pfam" id="PF06974">
    <property type="entry name" value="WS_DGAT_C"/>
    <property type="match status" value="1"/>
</dbReference>
<dbReference type="EMBL" id="CP127295">
    <property type="protein sequence ID" value="WIY05181.1"/>
    <property type="molecule type" value="Genomic_DNA"/>
</dbReference>
<keyword evidence="3" id="KW-1185">Reference proteome</keyword>
<name>A0A9Y2JX05_9PSEU</name>
<feature type="domain" description="O-acyltransferase WSD1 C-terminal" evidence="1">
    <location>
        <begin position="2"/>
        <end position="78"/>
    </location>
</feature>
<sequence>MVNLVVSNVPGSQRPLYLAGARLLANYPVSAITDASGGLNITVMSYDGKLDFGFVACRELIPDVWDLIGHLHDALAELTKLAAEHTREA</sequence>
<protein>
    <submittedName>
        <fullName evidence="2">WS/DGAT domain-containing protein</fullName>
    </submittedName>
</protein>
<evidence type="ECO:0000313" key="2">
    <source>
        <dbReference type="EMBL" id="WIY05181.1"/>
    </source>
</evidence>
<gene>
    <name evidence="2" type="ORF">QRX60_15540</name>
</gene>
<dbReference type="InterPro" id="IPR009721">
    <property type="entry name" value="O-acyltransferase_WSD1_C"/>
</dbReference>
<dbReference type="AlphaFoldDB" id="A0A9Y2JX05"/>
<organism evidence="2 3">
    <name type="scientific">Amycolatopsis mongoliensis</name>
    <dbReference type="NCBI Taxonomy" id="715475"/>
    <lineage>
        <taxon>Bacteria</taxon>
        <taxon>Bacillati</taxon>
        <taxon>Actinomycetota</taxon>
        <taxon>Actinomycetes</taxon>
        <taxon>Pseudonocardiales</taxon>
        <taxon>Pseudonocardiaceae</taxon>
        <taxon>Amycolatopsis</taxon>
    </lineage>
</organism>
<dbReference type="KEGG" id="amog:QRX60_15540"/>
<dbReference type="RefSeq" id="WP_286001482.1">
    <property type="nucleotide sequence ID" value="NZ_CP127295.1"/>
</dbReference>